<reference evidence="3" key="2">
    <citation type="submission" date="2016-04" db="EMBL/GenBank/DDBJ databases">
        <title>Complete Genome and Plasmid Sequences for Rhodococcus fascians D188 and Draft Sequences for Rhodococcus spp. Isolates PBTS 1 and PBTS 2.</title>
        <authorList>
            <person name="Stamer R."/>
            <person name="Vereecke D."/>
            <person name="Zhang Y."/>
            <person name="Schilkey F."/>
            <person name="Devitt N."/>
            <person name="Randall J."/>
        </authorList>
    </citation>
    <scope>NUCLEOTIDE SEQUENCE [LARGE SCALE GENOMIC DNA]</scope>
    <source>
        <strain evidence="3">PBTS2</strain>
    </source>
</reference>
<reference evidence="2 3" key="1">
    <citation type="journal article" date="2016" name="Genome Announc.">
        <title>Complete Genome and Plasmid Sequences for Rhodococcus fascians D188 and Draft Sequences for Rhodococcus Isolates PBTS 1 and PBTS 2.</title>
        <authorList>
            <person name="Stamler R.A."/>
            <person name="Vereecke D."/>
            <person name="Zhang Y."/>
            <person name="Schilkey F."/>
            <person name="Devitt N."/>
            <person name="Randall J.J."/>
        </authorList>
    </citation>
    <scope>NUCLEOTIDE SEQUENCE [LARGE SCALE GENOMIC DNA]</scope>
    <source>
        <strain evidence="2 3">PBTS2</strain>
    </source>
</reference>
<dbReference type="InterPro" id="IPR006674">
    <property type="entry name" value="HD_domain"/>
</dbReference>
<dbReference type="PROSITE" id="PS51831">
    <property type="entry name" value="HD"/>
    <property type="match status" value="1"/>
</dbReference>
<dbReference type="Gene3D" id="1.10.3210.10">
    <property type="entry name" value="Hypothetical protein af1432"/>
    <property type="match status" value="1"/>
</dbReference>
<keyword evidence="2" id="KW-0378">Hydrolase</keyword>
<evidence type="ECO:0000259" key="1">
    <source>
        <dbReference type="PROSITE" id="PS51831"/>
    </source>
</evidence>
<dbReference type="KEGG" id="rhs:A3Q41_01649"/>
<name>A0A143QIF0_RHOFA</name>
<feature type="domain" description="HD" evidence="1">
    <location>
        <begin position="68"/>
        <end position="172"/>
    </location>
</feature>
<dbReference type="InterPro" id="IPR003607">
    <property type="entry name" value="HD/PDEase_dom"/>
</dbReference>
<keyword evidence="2" id="KW-0548">Nucleotidyltransferase</keyword>
<dbReference type="GO" id="GO:0016779">
    <property type="term" value="F:nucleotidyltransferase activity"/>
    <property type="evidence" value="ECO:0007669"/>
    <property type="project" value="UniProtKB-KW"/>
</dbReference>
<dbReference type="Proteomes" id="UP000076038">
    <property type="component" value="Chromosome"/>
</dbReference>
<sequence length="241" mass="26669">MKPGELSAGHRARIMAAAVREQLTMLPGTVLGPRRRSAGSAWHTVDAPDSRLCREALEEARECLSEPMLMHSVRCWQYASAFAVIDGLRPDREALYVACLLHDIALGAEQNPVAGCFAVIGAGRAEEFVRRHEGDDRTAQIVHETVARHMDVETPMGSEAALLHDAAHLDVSGRRIRDLDPHCVDVIESSYTREGFAADFASRMKIESRRRPQSTAATLWRSGMYPAMKANPLERRVISSK</sequence>
<dbReference type="CDD" id="cd00077">
    <property type="entry name" value="HDc"/>
    <property type="match status" value="1"/>
</dbReference>
<keyword evidence="3" id="KW-1185">Reference proteome</keyword>
<dbReference type="GO" id="GO:0016787">
    <property type="term" value="F:hydrolase activity"/>
    <property type="evidence" value="ECO:0007669"/>
    <property type="project" value="UniProtKB-KW"/>
</dbReference>
<dbReference type="PATRIC" id="fig|1653479.3.peg.1670"/>
<proteinExistence type="predicted"/>
<dbReference type="Pfam" id="PF01966">
    <property type="entry name" value="HD"/>
    <property type="match status" value="1"/>
</dbReference>
<dbReference type="PANTHER" id="PTHR35569">
    <property type="entry name" value="CYANAMIDE HYDRATASE DDI2-RELATED"/>
    <property type="match status" value="1"/>
</dbReference>
<evidence type="ECO:0000313" key="3">
    <source>
        <dbReference type="Proteomes" id="UP000076038"/>
    </source>
</evidence>
<accession>A0A143QIF0</accession>
<dbReference type="EMBL" id="CP015220">
    <property type="protein sequence ID" value="AMY22953.1"/>
    <property type="molecule type" value="Genomic_DNA"/>
</dbReference>
<dbReference type="EC" id="3.1.4.-" evidence="2"/>
<dbReference type="AlphaFoldDB" id="A0A143QIF0"/>
<dbReference type="PANTHER" id="PTHR35569:SF1">
    <property type="entry name" value="CYANAMIDE HYDRATASE DDI2-RELATED"/>
    <property type="match status" value="1"/>
</dbReference>
<evidence type="ECO:0000313" key="2">
    <source>
        <dbReference type="EMBL" id="AMY22953.1"/>
    </source>
</evidence>
<organism evidence="2 3">
    <name type="scientific">Rhodococcoides fascians</name>
    <name type="common">Rhodococcus fascians</name>
    <dbReference type="NCBI Taxonomy" id="1828"/>
    <lineage>
        <taxon>Bacteria</taxon>
        <taxon>Bacillati</taxon>
        <taxon>Actinomycetota</taxon>
        <taxon>Actinomycetes</taxon>
        <taxon>Mycobacteriales</taxon>
        <taxon>Nocardiaceae</taxon>
        <taxon>Rhodococcoides</taxon>
    </lineage>
</organism>
<keyword evidence="2" id="KW-0808">Transferase</keyword>
<dbReference type="SMART" id="SM00471">
    <property type="entry name" value="HDc"/>
    <property type="match status" value="1"/>
</dbReference>
<dbReference type="SUPFAM" id="SSF109604">
    <property type="entry name" value="HD-domain/PDEase-like"/>
    <property type="match status" value="1"/>
</dbReference>
<gene>
    <name evidence="2" type="primary">glnD_1</name>
    <name evidence="2" type="ORF">A3Q41_01649</name>
</gene>
<protein>
    <submittedName>
        <fullName evidence="2">Bifunctional uridylyltransferase/uridylyl-removing enzyme</fullName>
        <ecNumber evidence="2">3.1.4.-</ecNumber>
    </submittedName>
</protein>